<gene>
    <name evidence="1" type="ORF">MSG28_006975</name>
</gene>
<dbReference type="EMBL" id="CM046111">
    <property type="protein sequence ID" value="KAI8425136.1"/>
    <property type="molecule type" value="Genomic_DNA"/>
</dbReference>
<name>A0ACC0JLV4_CHOFU</name>
<organism evidence="1 2">
    <name type="scientific">Choristoneura fumiferana</name>
    <name type="common">Spruce budworm moth</name>
    <name type="synonym">Archips fumiferana</name>
    <dbReference type="NCBI Taxonomy" id="7141"/>
    <lineage>
        <taxon>Eukaryota</taxon>
        <taxon>Metazoa</taxon>
        <taxon>Ecdysozoa</taxon>
        <taxon>Arthropoda</taxon>
        <taxon>Hexapoda</taxon>
        <taxon>Insecta</taxon>
        <taxon>Pterygota</taxon>
        <taxon>Neoptera</taxon>
        <taxon>Endopterygota</taxon>
        <taxon>Lepidoptera</taxon>
        <taxon>Glossata</taxon>
        <taxon>Ditrysia</taxon>
        <taxon>Tortricoidea</taxon>
        <taxon>Tortricidae</taxon>
        <taxon>Tortricinae</taxon>
        <taxon>Choristoneura</taxon>
    </lineage>
</organism>
<proteinExistence type="predicted"/>
<keyword evidence="2" id="KW-1185">Reference proteome</keyword>
<evidence type="ECO:0000313" key="1">
    <source>
        <dbReference type="EMBL" id="KAI8425136.1"/>
    </source>
</evidence>
<accession>A0ACC0JLV4</accession>
<sequence length="653" mass="74478">MSYVTFNFLLPVIIFCCGIWYFQTKDDIKQQYRTCVIGAGYGGLATARYLKQHGVDFTVLEAQRTFGGIWRYRSADEENGLPPFTGVYKNLRTNTPRPTMEFADFPFPDTTPSYPHEYCFYKYLRKFTKEFDLEKYIQFKSLVTSVKWAFNQWKIDYKKTDTKERYSVTCDFVVVAIGHYNQPKIPIFKGQEIFEGQIIHVQKYKDPEKYRNRRVLLIGAGPSGLDLAIHLTNVTSRLVHSHHLHYRQPKFGLNYVKKPDVEMFLKNGVVFKDGCYEEVDDVILCTGYEFNLSFLDKSCELNATTRHVVPVYQHMAEYAVALIAGKFQLPSLADMMQSWLKHVTALYAEGRKIDDANLLFDDMVKHKHVVTGEVFEEDYEYVIVGTGHHSKPHRPVIPGEDLFNGTIIHSHDYRVPDPYINRKVLVMGGGPSGMEIGLLVADVASRLVHSHHSPAPFEAHFPPHYVKKADVKEFKENGVVFVDGSFEEVDDVIYCTDSSSQLTISTHSVIPLYKYMVNINEPSMFIMGLVVRACLVAAIDAQARYATALIKGNFTLPPKEAMMAEWQAHVDDLRAKGKPMLTKALIKLMLNIMAPLVLEGATLGKRHQNYNNLLKNATSSNKFQADKIDYEKTDVENLFNIDIASNNKDVADK</sequence>
<evidence type="ECO:0000313" key="2">
    <source>
        <dbReference type="Proteomes" id="UP001064048"/>
    </source>
</evidence>
<protein>
    <submittedName>
        <fullName evidence="1">Uncharacterized protein</fullName>
    </submittedName>
</protein>
<dbReference type="Proteomes" id="UP001064048">
    <property type="component" value="Chromosome 11"/>
</dbReference>
<reference evidence="1 2" key="1">
    <citation type="journal article" date="2022" name="Genome Biol. Evol.">
        <title>The Spruce Budworm Genome: Reconstructing the Evolutionary History of Antifreeze Proteins.</title>
        <authorList>
            <person name="Beliveau C."/>
            <person name="Gagne P."/>
            <person name="Picq S."/>
            <person name="Vernygora O."/>
            <person name="Keeling C.I."/>
            <person name="Pinkney K."/>
            <person name="Doucet D."/>
            <person name="Wen F."/>
            <person name="Johnston J.S."/>
            <person name="Maaroufi H."/>
            <person name="Boyle B."/>
            <person name="Laroche J."/>
            <person name="Dewar K."/>
            <person name="Juretic N."/>
            <person name="Blackburn G."/>
            <person name="Nisole A."/>
            <person name="Brunet B."/>
            <person name="Brandao M."/>
            <person name="Lumley L."/>
            <person name="Duan J."/>
            <person name="Quan G."/>
            <person name="Lucarotti C.J."/>
            <person name="Roe A.D."/>
            <person name="Sperling F.A.H."/>
            <person name="Levesque R.C."/>
            <person name="Cusson M."/>
        </authorList>
    </citation>
    <scope>NUCLEOTIDE SEQUENCE [LARGE SCALE GENOMIC DNA]</scope>
    <source>
        <strain evidence="1">Glfc:IPQL:Cfum</strain>
    </source>
</reference>
<comment type="caution">
    <text evidence="1">The sequence shown here is derived from an EMBL/GenBank/DDBJ whole genome shotgun (WGS) entry which is preliminary data.</text>
</comment>